<evidence type="ECO:0000313" key="2">
    <source>
        <dbReference type="EMBL" id="ONM47627.1"/>
    </source>
</evidence>
<feature type="signal peptide" evidence="1">
    <location>
        <begin position="1"/>
        <end position="27"/>
    </location>
</feature>
<keyword evidence="3" id="KW-1185">Reference proteome</keyword>
<dbReference type="EMBL" id="MUMY01000014">
    <property type="protein sequence ID" value="ONM47627.1"/>
    <property type="molecule type" value="Genomic_DNA"/>
</dbReference>
<feature type="chain" id="PRO_5012890301" evidence="1">
    <location>
        <begin position="28"/>
        <end position="66"/>
    </location>
</feature>
<reference evidence="2 3" key="1">
    <citation type="journal article" date="2016" name="Antonie Van Leeuwenhoek">
        <title>Nocardia donostiensis sp. nov., isolated from human respiratory specimens.</title>
        <authorList>
            <person name="Ercibengoa M."/>
            <person name="Bell M."/>
            <person name="Marimon J.M."/>
            <person name="Humrighouse B."/>
            <person name="Klenk H.P."/>
            <person name="Potter G."/>
            <person name="Perez-Trallero E."/>
        </authorList>
    </citation>
    <scope>NUCLEOTIDE SEQUENCE [LARGE SCALE GENOMIC DNA]</scope>
    <source>
        <strain evidence="2 3">X1655</strain>
    </source>
</reference>
<protein>
    <submittedName>
        <fullName evidence="2">Uncharacterized protein</fullName>
    </submittedName>
</protein>
<dbReference type="RefSeq" id="WP_077118431.1">
    <property type="nucleotide sequence ID" value="NZ_LOKT01000006.1"/>
</dbReference>
<organism evidence="2 3">
    <name type="scientific">Nocardia donostiensis</name>
    <dbReference type="NCBI Taxonomy" id="1538463"/>
    <lineage>
        <taxon>Bacteria</taxon>
        <taxon>Bacillati</taxon>
        <taxon>Actinomycetota</taxon>
        <taxon>Actinomycetes</taxon>
        <taxon>Mycobacteriales</taxon>
        <taxon>Nocardiaceae</taxon>
        <taxon>Nocardia</taxon>
    </lineage>
</organism>
<dbReference type="AlphaFoldDB" id="A0A1W0BNY9"/>
<sequence length="66" mass="6208">MNKIRTFGLAFAAAAGLMLAGAGVAAAEPDAGGGTTPVDTGSAEIVTSLVELLATGSSGADTTPAD</sequence>
<name>A0A1W0BNY9_9NOCA</name>
<gene>
    <name evidence="2" type="ORF">B0T46_17195</name>
</gene>
<keyword evidence="1" id="KW-0732">Signal</keyword>
<evidence type="ECO:0000256" key="1">
    <source>
        <dbReference type="SAM" id="SignalP"/>
    </source>
</evidence>
<accession>A0A1W0BNY9</accession>
<comment type="caution">
    <text evidence="2">The sequence shown here is derived from an EMBL/GenBank/DDBJ whole genome shotgun (WGS) entry which is preliminary data.</text>
</comment>
<proteinExistence type="predicted"/>
<evidence type="ECO:0000313" key="3">
    <source>
        <dbReference type="Proteomes" id="UP000188836"/>
    </source>
</evidence>
<dbReference type="Proteomes" id="UP000188836">
    <property type="component" value="Unassembled WGS sequence"/>
</dbReference>